<name>A0ACA9QSE3_9GLOM</name>
<reference evidence="1" key="1">
    <citation type="submission" date="2021-06" db="EMBL/GenBank/DDBJ databases">
        <authorList>
            <person name="Kallberg Y."/>
            <person name="Tangrot J."/>
            <person name="Rosling A."/>
        </authorList>
    </citation>
    <scope>NUCLEOTIDE SEQUENCE</scope>
    <source>
        <strain evidence="1">28 12/20/2015</strain>
    </source>
</reference>
<gene>
    <name evidence="1" type="ORF">SPELUC_LOCUS15257</name>
</gene>
<comment type="caution">
    <text evidence="1">The sequence shown here is derived from an EMBL/GenBank/DDBJ whole genome shotgun (WGS) entry which is preliminary data.</text>
</comment>
<dbReference type="Proteomes" id="UP000789366">
    <property type="component" value="Unassembled WGS sequence"/>
</dbReference>
<organism evidence="1 2">
    <name type="scientific">Cetraspora pellucida</name>
    <dbReference type="NCBI Taxonomy" id="1433469"/>
    <lineage>
        <taxon>Eukaryota</taxon>
        <taxon>Fungi</taxon>
        <taxon>Fungi incertae sedis</taxon>
        <taxon>Mucoromycota</taxon>
        <taxon>Glomeromycotina</taxon>
        <taxon>Glomeromycetes</taxon>
        <taxon>Diversisporales</taxon>
        <taxon>Gigasporaceae</taxon>
        <taxon>Cetraspora</taxon>
    </lineage>
</organism>
<evidence type="ECO:0000313" key="1">
    <source>
        <dbReference type="EMBL" id="CAG8762794.1"/>
    </source>
</evidence>
<keyword evidence="2" id="KW-1185">Reference proteome</keyword>
<dbReference type="EMBL" id="CAJVPW010049319">
    <property type="protein sequence ID" value="CAG8762794.1"/>
    <property type="molecule type" value="Genomic_DNA"/>
</dbReference>
<sequence length="56" mass="6717">FVTQTLHLQDQPIYRYSVYGPRKEELNLVDGMDYLLEELRLQYYIIMGTVGNDIQY</sequence>
<proteinExistence type="predicted"/>
<protein>
    <submittedName>
        <fullName evidence="1">7102_t:CDS:1</fullName>
    </submittedName>
</protein>
<evidence type="ECO:0000313" key="2">
    <source>
        <dbReference type="Proteomes" id="UP000789366"/>
    </source>
</evidence>
<feature type="non-terminal residue" evidence="1">
    <location>
        <position position="1"/>
    </location>
</feature>
<accession>A0ACA9QSE3</accession>
<feature type="non-terminal residue" evidence="1">
    <location>
        <position position="56"/>
    </location>
</feature>